<name>A0A1G7B990_9BACT</name>
<dbReference type="Proteomes" id="UP000243205">
    <property type="component" value="Unassembled WGS sequence"/>
</dbReference>
<gene>
    <name evidence="1" type="ORF">SAMN05661003_105117</name>
</gene>
<dbReference type="AlphaFoldDB" id="A0A1G7B990"/>
<proteinExistence type="predicted"/>
<keyword evidence="2" id="KW-1185">Reference proteome</keyword>
<accession>A0A1G7B990</accession>
<evidence type="ECO:0000313" key="2">
    <source>
        <dbReference type="Proteomes" id="UP000243205"/>
    </source>
</evidence>
<dbReference type="OrthoDB" id="9864429at2"/>
<sequence length="122" mass="14201">MLVSPEQKQIYQLAMLVLQQHQLQVATLHSGHDVHFPGDPRQDMRAWAIAYALNLPPEPQDQERLRQLHLNPLQRWTAEQSRRAAICYKTFYRRLQDERLYAVGLRWLNSGGRQLLATAADS</sequence>
<protein>
    <submittedName>
        <fullName evidence="1">Uncharacterized protein</fullName>
    </submittedName>
</protein>
<dbReference type="STRING" id="57664.SAMN05661003_105117"/>
<dbReference type="RefSeq" id="WP_092077762.1">
    <property type="nucleotide sequence ID" value="NZ_FNAQ01000005.1"/>
</dbReference>
<evidence type="ECO:0000313" key="1">
    <source>
        <dbReference type="EMBL" id="SDE23400.1"/>
    </source>
</evidence>
<organism evidence="1 2">
    <name type="scientific">Desulfuromonas thiophila</name>
    <dbReference type="NCBI Taxonomy" id="57664"/>
    <lineage>
        <taxon>Bacteria</taxon>
        <taxon>Pseudomonadati</taxon>
        <taxon>Thermodesulfobacteriota</taxon>
        <taxon>Desulfuromonadia</taxon>
        <taxon>Desulfuromonadales</taxon>
        <taxon>Desulfuromonadaceae</taxon>
        <taxon>Desulfuromonas</taxon>
    </lineage>
</organism>
<dbReference type="EMBL" id="FNAQ01000005">
    <property type="protein sequence ID" value="SDE23400.1"/>
    <property type="molecule type" value="Genomic_DNA"/>
</dbReference>
<reference evidence="2" key="1">
    <citation type="submission" date="2016-10" db="EMBL/GenBank/DDBJ databases">
        <authorList>
            <person name="Varghese N."/>
            <person name="Submissions S."/>
        </authorList>
    </citation>
    <scope>NUCLEOTIDE SEQUENCE [LARGE SCALE GENOMIC DNA]</scope>
    <source>
        <strain evidence="2">DSM 8987</strain>
    </source>
</reference>